<reference evidence="14" key="1">
    <citation type="submission" date="2024-06" db="EMBL/GenBank/DDBJ databases">
        <authorList>
            <person name="Fan A."/>
            <person name="Zhang F.Y."/>
            <person name="Zhang L."/>
        </authorList>
    </citation>
    <scope>NUCLEOTIDE SEQUENCE</scope>
    <source>
        <strain evidence="14">Y61</strain>
    </source>
</reference>
<evidence type="ECO:0000256" key="2">
    <source>
        <dbReference type="ARBA" id="ARBA00004141"/>
    </source>
</evidence>
<dbReference type="PANTHER" id="PTHR39188:SF3">
    <property type="entry name" value="STAGE IV SPORULATION PROTEIN FB"/>
    <property type="match status" value="1"/>
</dbReference>
<proteinExistence type="inferred from homology"/>
<keyword evidence="8" id="KW-0862">Zinc</keyword>
<dbReference type="EMBL" id="CP159510">
    <property type="protein sequence ID" value="XCJ16626.1"/>
    <property type="molecule type" value="Genomic_DNA"/>
</dbReference>
<evidence type="ECO:0000256" key="6">
    <source>
        <dbReference type="ARBA" id="ARBA00022723"/>
    </source>
</evidence>
<evidence type="ECO:0000256" key="10">
    <source>
        <dbReference type="ARBA" id="ARBA00023049"/>
    </source>
</evidence>
<sequence length="285" mass="32872">MIKFLSSRMRIHPVFWLVMAMGGLTGYLWETVIAFSIVLIHECGHAAAARRFGWHVLEIELLPFGGVARIDGGRDVAFVQEFIVIISGPLQHLWLPFLSQAMLALPFWGPAQHQILTSQNMALLLFNLLPVWPLDGGRLLHLFLERLYPYKSAYYRVLLFSCLGLVLFSIIMLIYYRFSVNLWVMIAFISLSIYKERQVIPLHFLRFLMAMSNRKKVFRMNRWIYAQPDEPITSVFSGFYRNSEHKIRIVGEKGKEINGKALVSAFFSGRCSGGKLEDYRFPADD</sequence>
<keyword evidence="7" id="KW-0378">Hydrolase</keyword>
<feature type="domain" description="Peptidase M50" evidence="13">
    <location>
        <begin position="114"/>
        <end position="148"/>
    </location>
</feature>
<dbReference type="RefSeq" id="WP_129928236.1">
    <property type="nucleotide sequence ID" value="NZ_CP159510.1"/>
</dbReference>
<feature type="transmembrane region" description="Helical" evidence="12">
    <location>
        <begin position="14"/>
        <end position="40"/>
    </location>
</feature>
<evidence type="ECO:0000313" key="14">
    <source>
        <dbReference type="EMBL" id="XCJ16626.1"/>
    </source>
</evidence>
<protein>
    <submittedName>
        <fullName evidence="14">Site-2 protease family protein</fullName>
    </submittedName>
</protein>
<dbReference type="GO" id="GO:0008237">
    <property type="term" value="F:metallopeptidase activity"/>
    <property type="evidence" value="ECO:0007669"/>
    <property type="project" value="UniProtKB-KW"/>
</dbReference>
<feature type="domain" description="Peptidase M50" evidence="13">
    <location>
        <begin position="35"/>
        <end position="103"/>
    </location>
</feature>
<dbReference type="GO" id="GO:0016020">
    <property type="term" value="C:membrane"/>
    <property type="evidence" value="ECO:0007669"/>
    <property type="project" value="UniProtKB-SubCell"/>
</dbReference>
<name>A0AAU8IF67_9BACL</name>
<evidence type="ECO:0000256" key="1">
    <source>
        <dbReference type="ARBA" id="ARBA00001947"/>
    </source>
</evidence>
<evidence type="ECO:0000259" key="13">
    <source>
        <dbReference type="Pfam" id="PF02163"/>
    </source>
</evidence>
<evidence type="ECO:0000256" key="3">
    <source>
        <dbReference type="ARBA" id="ARBA00007931"/>
    </source>
</evidence>
<evidence type="ECO:0000256" key="11">
    <source>
        <dbReference type="ARBA" id="ARBA00023136"/>
    </source>
</evidence>
<keyword evidence="6" id="KW-0479">Metal-binding</keyword>
<dbReference type="InterPro" id="IPR008915">
    <property type="entry name" value="Peptidase_M50"/>
</dbReference>
<gene>
    <name evidence="14" type="ORF">ABNN70_13390</name>
</gene>
<keyword evidence="5 12" id="KW-0812">Transmembrane</keyword>
<keyword evidence="11 12" id="KW-0472">Membrane</keyword>
<keyword evidence="10" id="KW-0482">Metalloprotease</keyword>
<dbReference type="GO" id="GO:0006508">
    <property type="term" value="P:proteolysis"/>
    <property type="evidence" value="ECO:0007669"/>
    <property type="project" value="UniProtKB-KW"/>
</dbReference>
<comment type="cofactor">
    <cofactor evidence="1">
        <name>Zn(2+)</name>
        <dbReference type="ChEBI" id="CHEBI:29105"/>
    </cofactor>
</comment>
<evidence type="ECO:0000256" key="9">
    <source>
        <dbReference type="ARBA" id="ARBA00022989"/>
    </source>
</evidence>
<evidence type="ECO:0000256" key="5">
    <source>
        <dbReference type="ARBA" id="ARBA00022692"/>
    </source>
</evidence>
<feature type="transmembrane region" description="Helical" evidence="12">
    <location>
        <begin position="153"/>
        <end position="176"/>
    </location>
</feature>
<evidence type="ECO:0000256" key="7">
    <source>
        <dbReference type="ARBA" id="ARBA00022801"/>
    </source>
</evidence>
<comment type="subcellular location">
    <subcellularLocation>
        <location evidence="2">Membrane</location>
        <topology evidence="2">Multi-pass membrane protein</topology>
    </subcellularLocation>
</comment>
<dbReference type="PANTHER" id="PTHR39188">
    <property type="entry name" value="MEMBRANE-ASSOCIATED ZINC METALLOPROTEASE M50B"/>
    <property type="match status" value="1"/>
</dbReference>
<comment type="similarity">
    <text evidence="3">Belongs to the peptidase M50B family.</text>
</comment>
<keyword evidence="4 14" id="KW-0645">Protease</keyword>
<dbReference type="Pfam" id="PF02163">
    <property type="entry name" value="Peptidase_M50"/>
    <property type="match status" value="2"/>
</dbReference>
<dbReference type="GO" id="GO:0046872">
    <property type="term" value="F:metal ion binding"/>
    <property type="evidence" value="ECO:0007669"/>
    <property type="project" value="UniProtKB-KW"/>
</dbReference>
<accession>A0AAU8IF67</accession>
<evidence type="ECO:0000256" key="8">
    <source>
        <dbReference type="ARBA" id="ARBA00022833"/>
    </source>
</evidence>
<keyword evidence="9 12" id="KW-1133">Transmembrane helix</keyword>
<dbReference type="AlphaFoldDB" id="A0AAU8IF67"/>
<organism evidence="14">
    <name type="scientific">Sporolactobacillus sp. Y61</name>
    <dbReference type="NCBI Taxonomy" id="3160863"/>
    <lineage>
        <taxon>Bacteria</taxon>
        <taxon>Bacillati</taxon>
        <taxon>Bacillota</taxon>
        <taxon>Bacilli</taxon>
        <taxon>Bacillales</taxon>
        <taxon>Sporolactobacillaceae</taxon>
        <taxon>Sporolactobacillus</taxon>
    </lineage>
</organism>
<evidence type="ECO:0000256" key="4">
    <source>
        <dbReference type="ARBA" id="ARBA00022670"/>
    </source>
</evidence>
<evidence type="ECO:0000256" key="12">
    <source>
        <dbReference type="SAM" id="Phobius"/>
    </source>
</evidence>